<evidence type="ECO:0000313" key="3">
    <source>
        <dbReference type="EMBL" id="KAF2146950.1"/>
    </source>
</evidence>
<feature type="transmembrane region" description="Helical" evidence="2">
    <location>
        <begin position="222"/>
        <end position="240"/>
    </location>
</feature>
<dbReference type="EMBL" id="ML995475">
    <property type="protein sequence ID" value="KAF2146950.1"/>
    <property type="molecule type" value="Genomic_DNA"/>
</dbReference>
<feature type="non-terminal residue" evidence="3">
    <location>
        <position position="1"/>
    </location>
</feature>
<keyword evidence="2" id="KW-0472">Membrane</keyword>
<reference evidence="3" key="1">
    <citation type="journal article" date="2020" name="Stud. Mycol.">
        <title>101 Dothideomycetes genomes: a test case for predicting lifestyles and emergence of pathogens.</title>
        <authorList>
            <person name="Haridas S."/>
            <person name="Albert R."/>
            <person name="Binder M."/>
            <person name="Bloem J."/>
            <person name="Labutti K."/>
            <person name="Salamov A."/>
            <person name="Andreopoulos B."/>
            <person name="Baker S."/>
            <person name="Barry K."/>
            <person name="Bills G."/>
            <person name="Bluhm B."/>
            <person name="Cannon C."/>
            <person name="Castanera R."/>
            <person name="Culley D."/>
            <person name="Daum C."/>
            <person name="Ezra D."/>
            <person name="Gonzalez J."/>
            <person name="Henrissat B."/>
            <person name="Kuo A."/>
            <person name="Liang C."/>
            <person name="Lipzen A."/>
            <person name="Lutzoni F."/>
            <person name="Magnuson J."/>
            <person name="Mondo S."/>
            <person name="Nolan M."/>
            <person name="Ohm R."/>
            <person name="Pangilinan J."/>
            <person name="Park H.-J."/>
            <person name="Ramirez L."/>
            <person name="Alfaro M."/>
            <person name="Sun H."/>
            <person name="Tritt A."/>
            <person name="Yoshinaga Y."/>
            <person name="Zwiers L.-H."/>
            <person name="Turgeon B."/>
            <person name="Goodwin S."/>
            <person name="Spatafora J."/>
            <person name="Crous P."/>
            <person name="Grigoriev I."/>
        </authorList>
    </citation>
    <scope>NUCLEOTIDE SEQUENCE</scope>
    <source>
        <strain evidence="3">CBS 121167</strain>
    </source>
</reference>
<dbReference type="PANTHER" id="PTHR35394">
    <property type="entry name" value="DUF3176 DOMAIN-CONTAINING PROTEIN"/>
    <property type="match status" value="1"/>
</dbReference>
<evidence type="ECO:0000256" key="1">
    <source>
        <dbReference type="SAM" id="MobiDB-lite"/>
    </source>
</evidence>
<dbReference type="PANTHER" id="PTHR35394:SF5">
    <property type="entry name" value="DUF3176 DOMAIN-CONTAINING PROTEIN"/>
    <property type="match status" value="1"/>
</dbReference>
<evidence type="ECO:0000256" key="2">
    <source>
        <dbReference type="SAM" id="Phobius"/>
    </source>
</evidence>
<name>A0A6A6BSH6_9PEZI</name>
<keyword evidence="4" id="KW-1185">Reference proteome</keyword>
<dbReference type="InterPro" id="IPR021514">
    <property type="entry name" value="DUF3176"/>
</dbReference>
<dbReference type="RefSeq" id="XP_033402658.1">
    <property type="nucleotide sequence ID" value="XM_033545257.1"/>
</dbReference>
<dbReference type="AlphaFoldDB" id="A0A6A6BSH6"/>
<evidence type="ECO:0000313" key="4">
    <source>
        <dbReference type="Proteomes" id="UP000799438"/>
    </source>
</evidence>
<dbReference type="Pfam" id="PF11374">
    <property type="entry name" value="DUF3176"/>
    <property type="match status" value="1"/>
</dbReference>
<proteinExistence type="predicted"/>
<dbReference type="OrthoDB" id="5376804at2759"/>
<keyword evidence="2" id="KW-1133">Transmembrane helix</keyword>
<organism evidence="3 4">
    <name type="scientific">Aplosporella prunicola CBS 121167</name>
    <dbReference type="NCBI Taxonomy" id="1176127"/>
    <lineage>
        <taxon>Eukaryota</taxon>
        <taxon>Fungi</taxon>
        <taxon>Dikarya</taxon>
        <taxon>Ascomycota</taxon>
        <taxon>Pezizomycotina</taxon>
        <taxon>Dothideomycetes</taxon>
        <taxon>Dothideomycetes incertae sedis</taxon>
        <taxon>Botryosphaeriales</taxon>
        <taxon>Aplosporellaceae</taxon>
        <taxon>Aplosporella</taxon>
    </lineage>
</organism>
<feature type="transmembrane region" description="Helical" evidence="2">
    <location>
        <begin position="116"/>
        <end position="138"/>
    </location>
</feature>
<protein>
    <submittedName>
        <fullName evidence="3">Uncharacterized protein</fullName>
    </submittedName>
</protein>
<sequence length="664" mass="74479">DGVEGTQLGRVSPINTHQHDVVIGDNFGGQEERNLREKVYPVTAGYSPDDAASSPLMPSLYDFQNAPRAHNTDKSQSIIHHGQPDDSQPWTTPEIKGIRPAAMAGHTNKMRYYNDWWFWETSGAILSMLCMISVIIMLRQVNNTPLHQWNFYFQPNAVISAFVVVSKTAMLLAVAESLSQLKWLYFFKGTHKLKDLEAFEEASRGPWGAFVFLWRLKKWNPLALVGCVVMIAALAMDPFAQQIVSFPVRYERDANATASIAVTNAYQLVVYRKTTSSGEIYDVNMVGAFYSGLFNKSAPLDFLCPSANCTWDPFYTLGLSAECKDVSRSTEIQPNKCSEDDSSANDDERCTRFTLTTPRNISVSAVAYKKPLEFNSTRFSISTISPSASDWSRSGVVTQENNTIALVALAYLPYDELQDRATATKMYKTLTNVTECKIRWCAKRYTNIAVLNGALNSFTVEDIPFASVSYAPLEYSIRGTLNPNAHSSFKDNIFHIDTRKTTALQDLFLTSLNLNSTLGGDDNWSNALTRLFYESTNTTGVIQNIAASLTDNLRHNENNTTAKGHVIKPVAYIKAHWVWISLPVMLVVISMGFLGYTIWATTHARAPLWKSGLLPLLFHTLEGWKREELEAETKPLINDAAEEMHARLEKNENGELRFRKSELL</sequence>
<feature type="transmembrane region" description="Helical" evidence="2">
    <location>
        <begin position="577"/>
        <end position="599"/>
    </location>
</feature>
<dbReference type="Proteomes" id="UP000799438">
    <property type="component" value="Unassembled WGS sequence"/>
</dbReference>
<feature type="region of interest" description="Disordered" evidence="1">
    <location>
        <begin position="72"/>
        <end position="92"/>
    </location>
</feature>
<keyword evidence="2" id="KW-0812">Transmembrane</keyword>
<feature type="transmembrane region" description="Helical" evidence="2">
    <location>
        <begin position="158"/>
        <end position="178"/>
    </location>
</feature>
<gene>
    <name evidence="3" type="ORF">K452DRAFT_337265</name>
</gene>
<accession>A0A6A6BSH6</accession>
<dbReference type="GeneID" id="54302757"/>